<evidence type="ECO:0000313" key="5">
    <source>
        <dbReference type="Proteomes" id="UP000239663"/>
    </source>
</evidence>
<dbReference type="PROSITE" id="PS50005">
    <property type="entry name" value="TPR"/>
    <property type="match status" value="1"/>
</dbReference>
<dbReference type="InterPro" id="IPR051943">
    <property type="entry name" value="TRAFAC_Dynamin-like_GTPase"/>
</dbReference>
<evidence type="ECO:0000256" key="1">
    <source>
        <dbReference type="PROSITE-ProRule" id="PRU00339"/>
    </source>
</evidence>
<dbReference type="Proteomes" id="UP000239663">
    <property type="component" value="Unassembled WGS sequence"/>
</dbReference>
<dbReference type="Pfam" id="PF00350">
    <property type="entry name" value="Dynamin_N"/>
    <property type="match status" value="1"/>
</dbReference>
<feature type="domain" description="Dynamin N-terminal" evidence="3">
    <location>
        <begin position="381"/>
        <end position="515"/>
    </location>
</feature>
<dbReference type="SUPFAM" id="SSF48452">
    <property type="entry name" value="TPR-like"/>
    <property type="match status" value="1"/>
</dbReference>
<accession>A0A2S7MYB8</accession>
<dbReference type="SUPFAM" id="SSF52540">
    <property type="entry name" value="P-loop containing nucleoside triphosphate hydrolases"/>
    <property type="match status" value="1"/>
</dbReference>
<dbReference type="AlphaFoldDB" id="A0A2S7MYB8"/>
<gene>
    <name evidence="4" type="ORF">CYL18_12415</name>
</gene>
<keyword evidence="2" id="KW-0175">Coiled coil</keyword>
<comment type="caution">
    <text evidence="4">The sequence shown here is derived from an EMBL/GenBank/DDBJ whole genome shotgun (WGS) entry which is preliminary data.</text>
</comment>
<dbReference type="OrthoDB" id="2953146at2"/>
<dbReference type="InterPro" id="IPR019734">
    <property type="entry name" value="TPR_rpt"/>
</dbReference>
<feature type="repeat" description="TPR" evidence="1">
    <location>
        <begin position="112"/>
        <end position="145"/>
    </location>
</feature>
<keyword evidence="1" id="KW-0802">TPR repeat</keyword>
<proteinExistence type="predicted"/>
<dbReference type="EMBL" id="PKOZ01000007">
    <property type="protein sequence ID" value="PQD94766.1"/>
    <property type="molecule type" value="Genomic_DNA"/>
</dbReference>
<dbReference type="Gene3D" id="1.25.40.10">
    <property type="entry name" value="Tetratricopeptide repeat domain"/>
    <property type="match status" value="1"/>
</dbReference>
<dbReference type="InterPro" id="IPR011990">
    <property type="entry name" value="TPR-like_helical_dom_sf"/>
</dbReference>
<evidence type="ECO:0000256" key="2">
    <source>
        <dbReference type="SAM" id="Coils"/>
    </source>
</evidence>
<feature type="coiled-coil region" evidence="2">
    <location>
        <begin position="628"/>
        <end position="655"/>
    </location>
</feature>
<dbReference type="Gene3D" id="3.40.50.300">
    <property type="entry name" value="P-loop containing nucleotide triphosphate hydrolases"/>
    <property type="match status" value="1"/>
</dbReference>
<reference evidence="4 5" key="1">
    <citation type="submission" date="2017-12" db="EMBL/GenBank/DDBJ databases">
        <title>Taxonomic description and draft genome of Pradoshia cofamensis Gen. nov., sp. nov., a thermotolerant bacillale isolated from anterior gut of earthworm Eisenia fetida.</title>
        <authorList>
            <person name="Saha T."/>
            <person name="Chakraborty R."/>
        </authorList>
    </citation>
    <scope>NUCLEOTIDE SEQUENCE [LARGE SCALE GENOMIC DNA]</scope>
    <source>
        <strain evidence="4 5">EAG3</strain>
    </source>
</reference>
<name>A0A2S7MYB8_9BACI</name>
<protein>
    <submittedName>
        <fullName evidence="4">GTP-binding protein</fullName>
    </submittedName>
</protein>
<dbReference type="InterPro" id="IPR045063">
    <property type="entry name" value="Dynamin_N"/>
</dbReference>
<dbReference type="RefSeq" id="WP_104849841.1">
    <property type="nucleotide sequence ID" value="NZ_PKOZ01000007.1"/>
</dbReference>
<organism evidence="4 5">
    <name type="scientific">Pradoshia eiseniae</name>
    <dbReference type="NCBI Taxonomy" id="2064768"/>
    <lineage>
        <taxon>Bacteria</taxon>
        <taxon>Bacillati</taxon>
        <taxon>Bacillota</taxon>
        <taxon>Bacilli</taxon>
        <taxon>Bacillales</taxon>
        <taxon>Bacillaceae</taxon>
        <taxon>Pradoshia</taxon>
    </lineage>
</organism>
<feature type="coiled-coil region" evidence="2">
    <location>
        <begin position="858"/>
        <end position="885"/>
    </location>
</feature>
<keyword evidence="5" id="KW-1185">Reference proteome</keyword>
<dbReference type="PANTHER" id="PTHR43681">
    <property type="entry name" value="TRANSMEMBRANE GTPASE FZO"/>
    <property type="match status" value="1"/>
</dbReference>
<dbReference type="InterPro" id="IPR027417">
    <property type="entry name" value="P-loop_NTPase"/>
</dbReference>
<dbReference type="PANTHER" id="PTHR43681:SF1">
    <property type="entry name" value="SARCALUMENIN"/>
    <property type="match status" value="1"/>
</dbReference>
<evidence type="ECO:0000259" key="3">
    <source>
        <dbReference type="Pfam" id="PF00350"/>
    </source>
</evidence>
<evidence type="ECO:0000313" key="4">
    <source>
        <dbReference type="EMBL" id="PQD94766.1"/>
    </source>
</evidence>
<sequence>MNNESILIEKSYYKTLIDKDSAANPMLIISEYVLQEQNQDIPELSNLRFAQGELYYLYRDYEAAIFKWEQVTNELEPWAKKNMADAYFAVDLYSTAEEIYKSIQSDSITLNTEVGLQLFTLYIRMKKINSADQTIKKVVRLNPDDEQVTSLARNFFEEQMDWDSAVDLAMNEAMRTESIHWYNILQAYIEDGVTKHLDPAYFYPALRKLYDLNDKRFEELAVALWHSYQGEASYLTWVQGFNDLLQDFEITQKHSYPALAVLYKDAYFEFINGEKSVKSLKTIVPSLLRNWVRLTDRNHALLASSSVLAWNDHFPTTLSSEDVGIAEHILSGLTYNRDGLEDSVRLFETIDKWAMENGLAVSERHKWIMDELLDLNVQRLMIAGTSGNGKSALIHSLLGEDSFDQPTATTVLYKYGEEEDVNEVSDSSIIPLNHEEIEERVTSRAWMSGPPRIIDYKLPSAFLKENGIAIIDTPGFSIANSKTQEVRRYLHMADSLLFVLDVNDPFSQKERELALMIKEQAPDLPIHFLLNKMDLVHNDQEAIRIVDEAWKKINPYLPEAKIFAHSARYRGAAQRMDFTEFLQGNLLQPYKESKRTMMLLHYVREAISSLLDQRLEREEELADSIHKNEDLLSKLKAALNQVDDLEKEKAAGLRNSFKARKDDIRNDVVSAIPKILQASKDLLVEDSDYRKIHIELNEKMNRRVQEYLETTVLPKYFYSMQEWIREADIEFKESQGFLTEMTDGFNAIYQDDRVKMNCDFRVLDDWRRDSNRMTSGIQMDTVNILLRHTPQQLLLKSAGVLFGSIANKSLMYNKYTNLIETQDYTEVAEVIADKFLLQFEMFEKSITRDVAMFFSNPKEMLNTLIADANGMIEKYNRQLEKMRAKPEMYRDPLKLFELRLRQYEWMVFADREFQTVS</sequence>